<accession>A0A7J0CPV6</accession>
<reference evidence="2 3" key="1">
    <citation type="submission" date="2020-05" db="EMBL/GenBank/DDBJ databases">
        <title>Whole genome shotgun sequence of Streptomyces microflavus NBRC 13062.</title>
        <authorList>
            <person name="Komaki H."/>
            <person name="Tamura T."/>
        </authorList>
    </citation>
    <scope>NUCLEOTIDE SEQUENCE [LARGE SCALE GENOMIC DNA]</scope>
    <source>
        <strain evidence="2 3">NBRC 13062</strain>
    </source>
</reference>
<dbReference type="AlphaFoldDB" id="A0A7J0CPV6"/>
<evidence type="ECO:0000313" key="3">
    <source>
        <dbReference type="Proteomes" id="UP000498740"/>
    </source>
</evidence>
<feature type="region of interest" description="Disordered" evidence="1">
    <location>
        <begin position="155"/>
        <end position="176"/>
    </location>
</feature>
<organism evidence="2 3">
    <name type="scientific">Streptomyces microflavus</name>
    <name type="common">Streptomyces lipmanii</name>
    <dbReference type="NCBI Taxonomy" id="1919"/>
    <lineage>
        <taxon>Bacteria</taxon>
        <taxon>Bacillati</taxon>
        <taxon>Actinomycetota</taxon>
        <taxon>Actinomycetes</taxon>
        <taxon>Kitasatosporales</taxon>
        <taxon>Streptomycetaceae</taxon>
        <taxon>Streptomyces</taxon>
    </lineage>
</organism>
<evidence type="ECO:0000313" key="2">
    <source>
        <dbReference type="EMBL" id="GFN03745.1"/>
    </source>
</evidence>
<proteinExistence type="predicted"/>
<evidence type="ECO:0008006" key="4">
    <source>
        <dbReference type="Google" id="ProtNLM"/>
    </source>
</evidence>
<comment type="caution">
    <text evidence="2">The sequence shown here is derived from an EMBL/GenBank/DDBJ whole genome shotgun (WGS) entry which is preliminary data.</text>
</comment>
<protein>
    <recommendedName>
        <fullName evidence="4">Glycosyl transferase family 2</fullName>
    </recommendedName>
</protein>
<gene>
    <name evidence="2" type="ORF">Smic_23010</name>
</gene>
<feature type="compositionally biased region" description="Low complexity" evidence="1">
    <location>
        <begin position="155"/>
        <end position="170"/>
    </location>
</feature>
<evidence type="ECO:0000256" key="1">
    <source>
        <dbReference type="SAM" id="MobiDB-lite"/>
    </source>
</evidence>
<sequence length="176" mass="18228">MPTESVTSTAVISAAVMAHPRRAAEAARLAASLPAWGTRVVVDPSPEAGPGALRTARAAWAAVAPGATHHVVLQDDVVPCREFAAQVAHAVRELPDTPLALYANWNSWNGAATRAAALQGASWVPAVPGEWTPSLALVLPARTWTRCWLPYRRTSPAPTRTTPSSPANSAGAGGGC</sequence>
<dbReference type="Proteomes" id="UP000498740">
    <property type="component" value="Unassembled WGS sequence"/>
</dbReference>
<name>A0A7J0CPV6_STRMI</name>
<dbReference type="EMBL" id="BLWD01000001">
    <property type="protein sequence ID" value="GFN03745.1"/>
    <property type="molecule type" value="Genomic_DNA"/>
</dbReference>